<evidence type="ECO:0000256" key="11">
    <source>
        <dbReference type="SAM" id="MobiDB-lite"/>
    </source>
</evidence>
<protein>
    <recommendedName>
        <fullName evidence="3 7">UDP-glucose 6-dehydrogenase</fullName>
        <ecNumber evidence="3 7">1.1.1.22</ecNumber>
    </recommendedName>
</protein>
<comment type="catalytic activity">
    <reaction evidence="6 7">
        <text>UDP-alpha-D-glucose + 2 NAD(+) + H2O = UDP-alpha-D-glucuronate + 2 NADH + 3 H(+)</text>
        <dbReference type="Rhea" id="RHEA:23596"/>
        <dbReference type="ChEBI" id="CHEBI:15377"/>
        <dbReference type="ChEBI" id="CHEBI:15378"/>
        <dbReference type="ChEBI" id="CHEBI:57540"/>
        <dbReference type="ChEBI" id="CHEBI:57945"/>
        <dbReference type="ChEBI" id="CHEBI:58052"/>
        <dbReference type="ChEBI" id="CHEBI:58885"/>
        <dbReference type="EC" id="1.1.1.22"/>
    </reaction>
</comment>
<dbReference type="PANTHER" id="PTHR43750:SF3">
    <property type="entry name" value="UDP-GLUCOSE 6-DEHYDROGENASE TUAD"/>
    <property type="match status" value="1"/>
</dbReference>
<dbReference type="Gene3D" id="1.20.5.100">
    <property type="entry name" value="Cytochrome c1, transmembrane anchor, C-terminal"/>
    <property type="match status" value="1"/>
</dbReference>
<dbReference type="InterPro" id="IPR014027">
    <property type="entry name" value="UDP-Glc/GDP-Man_DH_C"/>
</dbReference>
<dbReference type="RefSeq" id="WP_125046096.1">
    <property type="nucleotide sequence ID" value="NZ_BHZC01000001.1"/>
</dbReference>
<dbReference type="NCBIfam" id="TIGR03026">
    <property type="entry name" value="NDP-sugDHase"/>
    <property type="match status" value="1"/>
</dbReference>
<evidence type="ECO:0000259" key="12">
    <source>
        <dbReference type="SMART" id="SM00984"/>
    </source>
</evidence>
<dbReference type="Proteomes" id="UP000287830">
    <property type="component" value="Unassembled WGS sequence"/>
</dbReference>
<evidence type="ECO:0000256" key="6">
    <source>
        <dbReference type="ARBA" id="ARBA00047473"/>
    </source>
</evidence>
<dbReference type="GO" id="GO:0000271">
    <property type="term" value="P:polysaccharide biosynthetic process"/>
    <property type="evidence" value="ECO:0007669"/>
    <property type="project" value="InterPro"/>
</dbReference>
<comment type="caution">
    <text evidence="13">The sequence shown here is derived from an EMBL/GenBank/DDBJ whole genome shotgun (WGS) entry which is preliminary data.</text>
</comment>
<dbReference type="SUPFAM" id="SSF51735">
    <property type="entry name" value="NAD(P)-binding Rossmann-fold domains"/>
    <property type="match status" value="1"/>
</dbReference>
<evidence type="ECO:0000256" key="1">
    <source>
        <dbReference type="ARBA" id="ARBA00004701"/>
    </source>
</evidence>
<feature type="binding site" evidence="10">
    <location>
        <position position="122"/>
    </location>
    <ligand>
        <name>NAD(+)</name>
        <dbReference type="ChEBI" id="CHEBI:57540"/>
    </ligand>
</feature>
<dbReference type="SUPFAM" id="SSF52413">
    <property type="entry name" value="UDP-glucose/GDP-mannose dehydrogenase C-terminal domain"/>
    <property type="match status" value="1"/>
</dbReference>
<dbReference type="PANTHER" id="PTHR43750">
    <property type="entry name" value="UDP-GLUCOSE 6-DEHYDROGENASE TUAD"/>
    <property type="match status" value="1"/>
</dbReference>
<feature type="region of interest" description="Disordered" evidence="11">
    <location>
        <begin position="436"/>
        <end position="490"/>
    </location>
</feature>
<dbReference type="InterPro" id="IPR036220">
    <property type="entry name" value="UDP-Glc/GDP-Man_DH_C_sf"/>
</dbReference>
<dbReference type="GO" id="GO:0006065">
    <property type="term" value="P:UDP-glucuronate biosynthetic process"/>
    <property type="evidence" value="ECO:0007669"/>
    <property type="project" value="UniProtKB-UniPathway"/>
</dbReference>
<dbReference type="UniPathway" id="UPA00038">
    <property type="reaction ID" value="UER00491"/>
</dbReference>
<dbReference type="Pfam" id="PF00984">
    <property type="entry name" value="UDPG_MGDP_dh"/>
    <property type="match status" value="1"/>
</dbReference>
<dbReference type="OrthoDB" id="5193947at2"/>
<dbReference type="EC" id="1.1.1.22" evidence="3 7"/>
<evidence type="ECO:0000256" key="3">
    <source>
        <dbReference type="ARBA" id="ARBA00012954"/>
    </source>
</evidence>
<dbReference type="InterPro" id="IPR028357">
    <property type="entry name" value="UDPglc_DH_bac"/>
</dbReference>
<evidence type="ECO:0000313" key="13">
    <source>
        <dbReference type="EMBL" id="GCD36448.1"/>
    </source>
</evidence>
<feature type="domain" description="UDP-glucose/GDP-mannose dehydrogenase C-terminal" evidence="12">
    <location>
        <begin position="314"/>
        <end position="417"/>
    </location>
</feature>
<dbReference type="GO" id="GO:0051287">
    <property type="term" value="F:NAD binding"/>
    <property type="evidence" value="ECO:0007669"/>
    <property type="project" value="InterPro"/>
</dbReference>
<comment type="pathway">
    <text evidence="1">Nucleotide-sugar biosynthesis; UDP-alpha-D-glucuronate biosynthesis; UDP-alpha-D-glucuronate from UDP-alpha-D-glucose: step 1/1.</text>
</comment>
<proteinExistence type="inferred from homology"/>
<feature type="binding site" evidence="10">
    <location>
        <position position="328"/>
    </location>
    <ligand>
        <name>NAD(+)</name>
        <dbReference type="ChEBI" id="CHEBI:57540"/>
    </ligand>
</feature>
<dbReference type="InterPro" id="IPR008927">
    <property type="entry name" value="6-PGluconate_DH-like_C_sf"/>
</dbReference>
<dbReference type="Gene3D" id="3.40.50.720">
    <property type="entry name" value="NAD(P)-binding Rossmann-like Domain"/>
    <property type="match status" value="2"/>
</dbReference>
<evidence type="ECO:0000256" key="4">
    <source>
        <dbReference type="ARBA" id="ARBA00023002"/>
    </source>
</evidence>
<dbReference type="AlphaFoldDB" id="A0A7U9KX71"/>
<evidence type="ECO:0000313" key="14">
    <source>
        <dbReference type="Proteomes" id="UP000287830"/>
    </source>
</evidence>
<dbReference type="PRINTS" id="PR00411">
    <property type="entry name" value="PNDRDTASEI"/>
</dbReference>
<dbReference type="Pfam" id="PF03721">
    <property type="entry name" value="UDPG_MGDP_dh_N"/>
    <property type="match status" value="1"/>
</dbReference>
<gene>
    <name evidence="13" type="ORF">OEIGOIKO_04211</name>
</gene>
<evidence type="ECO:0000256" key="2">
    <source>
        <dbReference type="ARBA" id="ARBA00006601"/>
    </source>
</evidence>
<evidence type="ECO:0000256" key="10">
    <source>
        <dbReference type="PIRSR" id="PIRSR500134-3"/>
    </source>
</evidence>
<feature type="binding site" evidence="9">
    <location>
        <position position="200"/>
    </location>
    <ligand>
        <name>substrate</name>
    </ligand>
</feature>
<dbReference type="InterPro" id="IPR001732">
    <property type="entry name" value="UDP-Glc/GDP-Man_DH_N"/>
</dbReference>
<dbReference type="GO" id="GO:0003979">
    <property type="term" value="F:UDP-glucose 6-dehydrogenase activity"/>
    <property type="evidence" value="ECO:0007669"/>
    <property type="project" value="UniProtKB-EC"/>
</dbReference>
<evidence type="ECO:0000256" key="8">
    <source>
        <dbReference type="PIRSR" id="PIRSR500134-1"/>
    </source>
</evidence>
<dbReference type="InterPro" id="IPR014026">
    <property type="entry name" value="UDP-Glc/GDP-Man_DH_dimer"/>
</dbReference>
<dbReference type="PIRSF" id="PIRSF500134">
    <property type="entry name" value="UDPglc_DH_bac"/>
    <property type="match status" value="1"/>
</dbReference>
<dbReference type="InterPro" id="IPR036291">
    <property type="entry name" value="NAD(P)-bd_dom_sf"/>
</dbReference>
<dbReference type="GeneID" id="95623076"/>
<evidence type="ECO:0000256" key="9">
    <source>
        <dbReference type="PIRSR" id="PIRSR500134-2"/>
    </source>
</evidence>
<organism evidence="13 14">
    <name type="scientific">Streptomyces chrestomyceticus JCM 4735</name>
    <dbReference type="NCBI Taxonomy" id="1306181"/>
    <lineage>
        <taxon>Bacteria</taxon>
        <taxon>Bacillati</taxon>
        <taxon>Actinomycetota</taxon>
        <taxon>Actinomycetes</taxon>
        <taxon>Kitasatosporales</taxon>
        <taxon>Streptomycetaceae</taxon>
        <taxon>Streptomyces</taxon>
    </lineage>
</organism>
<reference evidence="13 14" key="1">
    <citation type="submission" date="2018-11" db="EMBL/GenBank/DDBJ databases">
        <title>Whole genome sequence of Streptomyces chrestomyceticus NBRC 13444(T).</title>
        <authorList>
            <person name="Komaki H."/>
            <person name="Tamura T."/>
        </authorList>
    </citation>
    <scope>NUCLEOTIDE SEQUENCE [LARGE SCALE GENOMIC DNA]</scope>
    <source>
        <strain evidence="13 14">NBRC 13444</strain>
    </source>
</reference>
<feature type="active site" description="Nucleophile" evidence="8">
    <location>
        <position position="256"/>
    </location>
</feature>
<dbReference type="PIRSF" id="PIRSF000124">
    <property type="entry name" value="UDPglc_GDPman_dh"/>
    <property type="match status" value="1"/>
</dbReference>
<dbReference type="Pfam" id="PF03720">
    <property type="entry name" value="UDPG_MGDP_dh_C"/>
    <property type="match status" value="1"/>
</dbReference>
<evidence type="ECO:0000256" key="7">
    <source>
        <dbReference type="PIRNR" id="PIRNR000124"/>
    </source>
</evidence>
<dbReference type="SUPFAM" id="SSF48179">
    <property type="entry name" value="6-phosphogluconate dehydrogenase C-terminal domain-like"/>
    <property type="match status" value="1"/>
</dbReference>
<evidence type="ECO:0000256" key="5">
    <source>
        <dbReference type="ARBA" id="ARBA00023027"/>
    </source>
</evidence>
<keyword evidence="5 7" id="KW-0520">NAD</keyword>
<feature type="binding site" evidence="10">
    <location>
        <position position="88"/>
    </location>
    <ligand>
        <name>NAD(+)</name>
        <dbReference type="ChEBI" id="CHEBI:57540"/>
    </ligand>
</feature>
<name>A0A7U9KX71_9ACTN</name>
<feature type="binding site" evidence="10">
    <location>
        <position position="259"/>
    </location>
    <ligand>
        <name>NAD(+)</name>
        <dbReference type="ChEBI" id="CHEBI:57540"/>
    </ligand>
</feature>
<feature type="binding site" evidence="9">
    <location>
        <position position="253"/>
    </location>
    <ligand>
        <name>substrate</name>
    </ligand>
</feature>
<feature type="binding site" evidence="9">
    <location>
        <begin position="245"/>
        <end position="249"/>
    </location>
    <ligand>
        <name>substrate</name>
    </ligand>
</feature>
<dbReference type="InterPro" id="IPR017476">
    <property type="entry name" value="UDP-Glc/GDP-Man"/>
</dbReference>
<feature type="compositionally biased region" description="Pro residues" evidence="11">
    <location>
        <begin position="481"/>
        <end position="490"/>
    </location>
</feature>
<keyword evidence="4 7" id="KW-0560">Oxidoreductase</keyword>
<feature type="compositionally biased region" description="Low complexity" evidence="11">
    <location>
        <begin position="449"/>
        <end position="477"/>
    </location>
</feature>
<dbReference type="SMART" id="SM00984">
    <property type="entry name" value="UDPG_MGDP_dh_C"/>
    <property type="match status" value="1"/>
</dbReference>
<comment type="similarity">
    <text evidence="2 7">Belongs to the UDP-glucose/GDP-mannose dehydrogenase family.</text>
</comment>
<feature type="binding site" evidence="10">
    <location>
        <position position="35"/>
    </location>
    <ligand>
        <name>NAD(+)</name>
        <dbReference type="ChEBI" id="CHEBI:57540"/>
    </ligand>
</feature>
<dbReference type="EMBL" id="BHZC01000001">
    <property type="protein sequence ID" value="GCD36448.1"/>
    <property type="molecule type" value="Genomic_DNA"/>
</dbReference>
<accession>A0A7U9KX71</accession>
<sequence length="490" mass="51071">MRVAVVGQGYVGLTGAVALAHQGHHVTGIEQDPDRLRVLDAGRAPVFEPGLPEQLAAAQATGRLGFSGSVTETHRRTPFDIVLVTVGTPPAADGSADLTQVTSVLDEVLQLLPAPCVVLKSTVPPGTSAVLAETYPGLRERFAYNPEFLNQGSALDDWAVPARIVAGTWGEAGLRALRELYEGIAAPWVETTPSGAEMIKYASNAFLATKISFANEVAGMCCGPDIDVDHVMQGVGFDPRIGHAFLQPGLGYGDSCLPKDTNALAHWASTEGLPTPLLRATIAVNDAQFGLAVQMLRTELGDGPADGLADAEIAVLGVRYEPWSDDLRAAPSRTVVPALLGQGARVRVWDPGTDTDAIAGLFPGARPAPGLTEAVEGAHAVVVLTEWPQAIEADWRALSALLYEPRLVIDGKNCLSPEQMAALPVRYRSIGTRLPASAVSGRSGPSVNGRSGPSASDRSGPAAGARGAEPGPGAAVRSRPPEPPPPLPDR</sequence>